<keyword evidence="4" id="KW-1185">Reference proteome</keyword>
<keyword evidence="2" id="KW-0812">Transmembrane</keyword>
<dbReference type="Proteomes" id="UP000178953">
    <property type="component" value="Unassembled WGS sequence"/>
</dbReference>
<dbReference type="RefSeq" id="WP_070356054.1">
    <property type="nucleotide sequence ID" value="NZ_CP043474.1"/>
</dbReference>
<comment type="caution">
    <text evidence="3">The sequence shown here is derived from an EMBL/GenBank/DDBJ whole genome shotgun (WGS) entry which is preliminary data.</text>
</comment>
<evidence type="ECO:0000256" key="1">
    <source>
        <dbReference type="SAM" id="Coils"/>
    </source>
</evidence>
<feature type="transmembrane region" description="Helical" evidence="2">
    <location>
        <begin position="9"/>
        <end position="27"/>
    </location>
</feature>
<protein>
    <submittedName>
        <fullName evidence="3">Uncharacterized protein</fullName>
    </submittedName>
</protein>
<evidence type="ECO:0000313" key="3">
    <source>
        <dbReference type="EMBL" id="OFJ50720.1"/>
    </source>
</evidence>
<sequence>MGNKRSSDGGGTVGGFIVGVIVLVALVPKPVWIALGVCVAAALLIWLVSALVAADRKRRAEAEERERAERIERAAAAKREREDRARREKQARIDALGKDNAALVEKALHSVTVVTGSEAARKGWLGDVDFSADIAGINDAFGKAHALRGVTDRLSALDKPSADDRRILAEARTTIAGLERTACERVELIAKCAREAQLVDRCLRAERTDARVAEERAQLHGQLSAMLYGVEATPTPDPADSTAEVVRTRVRAYLEIKNQIDRTRGVDR</sequence>
<evidence type="ECO:0000313" key="4">
    <source>
        <dbReference type="Proteomes" id="UP000178953"/>
    </source>
</evidence>
<proteinExistence type="predicted"/>
<feature type="coiled-coil region" evidence="1">
    <location>
        <begin position="54"/>
        <end position="88"/>
    </location>
</feature>
<evidence type="ECO:0000256" key="2">
    <source>
        <dbReference type="SAM" id="Phobius"/>
    </source>
</evidence>
<dbReference type="AlphaFoldDB" id="A0A1E8PXZ0"/>
<keyword evidence="1" id="KW-0175">Coiled coil</keyword>
<feature type="transmembrane region" description="Helical" evidence="2">
    <location>
        <begin position="33"/>
        <end position="54"/>
    </location>
</feature>
<reference evidence="3 4" key="1">
    <citation type="submission" date="2016-09" db="EMBL/GenBank/DDBJ databases">
        <title>genome sequence of Mycobacterium sp. 739 SCH.</title>
        <authorList>
            <person name="Greninger A.L."/>
            <person name="Qin X."/>
            <person name="Jerome K."/>
            <person name="Vora S."/>
            <person name="Quinn K."/>
        </authorList>
    </citation>
    <scope>NUCLEOTIDE SEQUENCE [LARGE SCALE GENOMIC DNA]</scope>
    <source>
        <strain evidence="3 4">SCH</strain>
    </source>
</reference>
<keyword evidence="2" id="KW-1133">Transmembrane helix</keyword>
<accession>A0A1E8PXZ0</accession>
<gene>
    <name evidence="3" type="ORF">BEL07_26650</name>
</gene>
<organism evidence="3 4">
    <name type="scientific">Mycolicibacterium grossiae</name>
    <dbReference type="NCBI Taxonomy" id="1552759"/>
    <lineage>
        <taxon>Bacteria</taxon>
        <taxon>Bacillati</taxon>
        <taxon>Actinomycetota</taxon>
        <taxon>Actinomycetes</taxon>
        <taxon>Mycobacteriales</taxon>
        <taxon>Mycobacteriaceae</taxon>
        <taxon>Mycolicibacterium</taxon>
    </lineage>
</organism>
<name>A0A1E8PXZ0_9MYCO</name>
<dbReference type="OrthoDB" id="4379311at2"/>
<keyword evidence="2" id="KW-0472">Membrane</keyword>
<dbReference type="EMBL" id="MCHX01000099">
    <property type="protein sequence ID" value="OFJ50720.1"/>
    <property type="molecule type" value="Genomic_DNA"/>
</dbReference>